<accession>A0A0P8XNY7</accession>
<dbReference type="EMBL" id="CH902619">
    <property type="protein sequence ID" value="KPU76328.1"/>
    <property type="molecule type" value="Genomic_DNA"/>
</dbReference>
<organism evidence="2 3">
    <name type="scientific">Drosophila ananassae</name>
    <name type="common">Fruit fly</name>
    <dbReference type="NCBI Taxonomy" id="7217"/>
    <lineage>
        <taxon>Eukaryota</taxon>
        <taxon>Metazoa</taxon>
        <taxon>Ecdysozoa</taxon>
        <taxon>Arthropoda</taxon>
        <taxon>Hexapoda</taxon>
        <taxon>Insecta</taxon>
        <taxon>Pterygota</taxon>
        <taxon>Neoptera</taxon>
        <taxon>Endopterygota</taxon>
        <taxon>Diptera</taxon>
        <taxon>Brachycera</taxon>
        <taxon>Muscomorpha</taxon>
        <taxon>Ephydroidea</taxon>
        <taxon>Drosophilidae</taxon>
        <taxon>Drosophila</taxon>
        <taxon>Sophophora</taxon>
    </lineage>
</organism>
<dbReference type="SMART" id="SM00697">
    <property type="entry name" value="DM8"/>
    <property type="match status" value="1"/>
</dbReference>
<dbReference type="InterPro" id="IPR010512">
    <property type="entry name" value="DUF1091"/>
</dbReference>
<dbReference type="Pfam" id="PF06477">
    <property type="entry name" value="DUF1091"/>
    <property type="match status" value="1"/>
</dbReference>
<evidence type="ECO:0008006" key="4">
    <source>
        <dbReference type="Google" id="ProtNLM"/>
    </source>
</evidence>
<sequence>MFPLGLALLATQIIWKTSCDPLTIYKTTNVECGTAPKYSVNASCVVKAINCNKAVANVDVYLVQQLKNISVRFQVFKRDYTNKMQPWLIDVTINMCDIIERRNFLPYGKMIFVITKSFSNFNHSCPYSGHLFGRGLYIDEKIFPIVFPFGFYKLSIHIYENFYDRQREYTCEPLTIYKTTNVECGTALNYSANASCVVKAINWNKAVANMDVYLVRELKNISVRP</sequence>
<name>A0A0P8XNY7_DROAN</name>
<reference evidence="2 3" key="1">
    <citation type="journal article" date="2007" name="Nature">
        <title>Evolution of genes and genomes on the Drosophila phylogeny.</title>
        <authorList>
            <consortium name="Drosophila 12 Genomes Consortium"/>
            <person name="Clark A.G."/>
            <person name="Eisen M.B."/>
            <person name="Smith D.R."/>
            <person name="Bergman C.M."/>
            <person name="Oliver B."/>
            <person name="Markow T.A."/>
            <person name="Kaufman T.C."/>
            <person name="Kellis M."/>
            <person name="Gelbart W."/>
            <person name="Iyer V.N."/>
            <person name="Pollard D.A."/>
            <person name="Sackton T.B."/>
            <person name="Larracuente A.M."/>
            <person name="Singh N.D."/>
            <person name="Abad J.P."/>
            <person name="Abt D.N."/>
            <person name="Adryan B."/>
            <person name="Aguade M."/>
            <person name="Akashi H."/>
            <person name="Anderson W.W."/>
            <person name="Aquadro C.F."/>
            <person name="Ardell D.H."/>
            <person name="Arguello R."/>
            <person name="Artieri C.G."/>
            <person name="Barbash D.A."/>
            <person name="Barker D."/>
            <person name="Barsanti P."/>
            <person name="Batterham P."/>
            <person name="Batzoglou S."/>
            <person name="Begun D."/>
            <person name="Bhutkar A."/>
            <person name="Blanco E."/>
            <person name="Bosak S.A."/>
            <person name="Bradley R.K."/>
            <person name="Brand A.D."/>
            <person name="Brent M.R."/>
            <person name="Brooks A.N."/>
            <person name="Brown R.H."/>
            <person name="Butlin R.K."/>
            <person name="Caggese C."/>
            <person name="Calvi B.R."/>
            <person name="Bernardo de Carvalho A."/>
            <person name="Caspi A."/>
            <person name="Castrezana S."/>
            <person name="Celniker S.E."/>
            <person name="Chang J.L."/>
            <person name="Chapple C."/>
            <person name="Chatterji S."/>
            <person name="Chinwalla A."/>
            <person name="Civetta A."/>
            <person name="Clifton S.W."/>
            <person name="Comeron J.M."/>
            <person name="Costello J.C."/>
            <person name="Coyne J.A."/>
            <person name="Daub J."/>
            <person name="David R.G."/>
            <person name="Delcher A.L."/>
            <person name="Delehaunty K."/>
            <person name="Do C.B."/>
            <person name="Ebling H."/>
            <person name="Edwards K."/>
            <person name="Eickbush T."/>
            <person name="Evans J.D."/>
            <person name="Filipski A."/>
            <person name="Findeiss S."/>
            <person name="Freyhult E."/>
            <person name="Fulton L."/>
            <person name="Fulton R."/>
            <person name="Garcia A.C."/>
            <person name="Gardiner A."/>
            <person name="Garfield D.A."/>
            <person name="Garvin B.E."/>
            <person name="Gibson G."/>
            <person name="Gilbert D."/>
            <person name="Gnerre S."/>
            <person name="Godfrey J."/>
            <person name="Good R."/>
            <person name="Gotea V."/>
            <person name="Gravely B."/>
            <person name="Greenberg A.J."/>
            <person name="Griffiths-Jones S."/>
            <person name="Gross S."/>
            <person name="Guigo R."/>
            <person name="Gustafson E.A."/>
            <person name="Haerty W."/>
            <person name="Hahn M.W."/>
            <person name="Halligan D.L."/>
            <person name="Halpern A.L."/>
            <person name="Halter G.M."/>
            <person name="Han M.V."/>
            <person name="Heger A."/>
            <person name="Hillier L."/>
            <person name="Hinrichs A.S."/>
            <person name="Holmes I."/>
            <person name="Hoskins R.A."/>
            <person name="Hubisz M.J."/>
            <person name="Hultmark D."/>
            <person name="Huntley M.A."/>
            <person name="Jaffe D.B."/>
            <person name="Jagadeeshan S."/>
            <person name="Jeck W.R."/>
            <person name="Johnson J."/>
            <person name="Jones C.D."/>
            <person name="Jordan W.C."/>
            <person name="Karpen G.H."/>
            <person name="Kataoka E."/>
            <person name="Keightley P.D."/>
            <person name="Kheradpour P."/>
            <person name="Kirkness E.F."/>
            <person name="Koerich L.B."/>
            <person name="Kristiansen K."/>
            <person name="Kudrna D."/>
            <person name="Kulathinal R.J."/>
            <person name="Kumar S."/>
            <person name="Kwok R."/>
            <person name="Lander E."/>
            <person name="Langley C.H."/>
            <person name="Lapoint R."/>
            <person name="Lazzaro B.P."/>
            <person name="Lee S.J."/>
            <person name="Levesque L."/>
            <person name="Li R."/>
            <person name="Lin C.F."/>
            <person name="Lin M.F."/>
            <person name="Lindblad-Toh K."/>
            <person name="Llopart A."/>
            <person name="Long M."/>
            <person name="Low L."/>
            <person name="Lozovsky E."/>
            <person name="Lu J."/>
            <person name="Luo M."/>
            <person name="Machado C.A."/>
            <person name="Makalowski W."/>
            <person name="Marzo M."/>
            <person name="Matsuda M."/>
            <person name="Matzkin L."/>
            <person name="McAllister B."/>
            <person name="McBride C.S."/>
            <person name="McKernan B."/>
            <person name="McKernan K."/>
            <person name="Mendez-Lago M."/>
            <person name="Minx P."/>
            <person name="Mollenhauer M.U."/>
            <person name="Montooth K."/>
            <person name="Mount S.M."/>
            <person name="Mu X."/>
            <person name="Myers E."/>
            <person name="Negre B."/>
            <person name="Newfeld S."/>
            <person name="Nielsen R."/>
            <person name="Noor M.A."/>
            <person name="O'Grady P."/>
            <person name="Pachter L."/>
            <person name="Papaceit M."/>
            <person name="Parisi M.J."/>
            <person name="Parisi M."/>
            <person name="Parts L."/>
            <person name="Pedersen J.S."/>
            <person name="Pesole G."/>
            <person name="Phillippy A.M."/>
            <person name="Ponting C.P."/>
            <person name="Pop M."/>
            <person name="Porcelli D."/>
            <person name="Powell J.R."/>
            <person name="Prohaska S."/>
            <person name="Pruitt K."/>
            <person name="Puig M."/>
            <person name="Quesneville H."/>
            <person name="Ram K.R."/>
            <person name="Rand D."/>
            <person name="Rasmussen M.D."/>
            <person name="Reed L.K."/>
            <person name="Reenan R."/>
            <person name="Reily A."/>
            <person name="Remington K.A."/>
            <person name="Rieger T.T."/>
            <person name="Ritchie M.G."/>
            <person name="Robin C."/>
            <person name="Rogers Y.H."/>
            <person name="Rohde C."/>
            <person name="Rozas J."/>
            <person name="Rubenfield M.J."/>
            <person name="Ruiz A."/>
            <person name="Russo S."/>
            <person name="Salzberg S.L."/>
            <person name="Sanchez-Gracia A."/>
            <person name="Saranga D.J."/>
            <person name="Sato H."/>
            <person name="Schaeffer S.W."/>
            <person name="Schatz M.C."/>
            <person name="Schlenke T."/>
            <person name="Schwartz R."/>
            <person name="Segarra C."/>
            <person name="Singh R.S."/>
            <person name="Sirot L."/>
            <person name="Sirota M."/>
            <person name="Sisneros N.B."/>
            <person name="Smith C.D."/>
            <person name="Smith T.F."/>
            <person name="Spieth J."/>
            <person name="Stage D.E."/>
            <person name="Stark A."/>
            <person name="Stephan W."/>
            <person name="Strausberg R.L."/>
            <person name="Strempel S."/>
            <person name="Sturgill D."/>
            <person name="Sutton G."/>
            <person name="Sutton G.G."/>
            <person name="Tao W."/>
            <person name="Teichmann S."/>
            <person name="Tobari Y.N."/>
            <person name="Tomimura Y."/>
            <person name="Tsolas J.M."/>
            <person name="Valente V.L."/>
            <person name="Venter E."/>
            <person name="Venter J.C."/>
            <person name="Vicario S."/>
            <person name="Vieira F.G."/>
            <person name="Vilella A.J."/>
            <person name="Villasante A."/>
            <person name="Walenz B."/>
            <person name="Wang J."/>
            <person name="Wasserman M."/>
            <person name="Watts T."/>
            <person name="Wilson D."/>
            <person name="Wilson R.K."/>
            <person name="Wing R.A."/>
            <person name="Wolfner M.F."/>
            <person name="Wong A."/>
            <person name="Wong G.K."/>
            <person name="Wu C.I."/>
            <person name="Wu G."/>
            <person name="Yamamoto D."/>
            <person name="Yang H.P."/>
            <person name="Yang S.P."/>
            <person name="Yorke J.A."/>
            <person name="Yoshida K."/>
            <person name="Zdobnov E."/>
            <person name="Zhang P."/>
            <person name="Zhang Y."/>
            <person name="Zimin A.V."/>
            <person name="Baldwin J."/>
            <person name="Abdouelleil A."/>
            <person name="Abdulkadir J."/>
            <person name="Abebe A."/>
            <person name="Abera B."/>
            <person name="Abreu J."/>
            <person name="Acer S.C."/>
            <person name="Aftuck L."/>
            <person name="Alexander A."/>
            <person name="An P."/>
            <person name="Anderson E."/>
            <person name="Anderson S."/>
            <person name="Arachi H."/>
            <person name="Azer M."/>
            <person name="Bachantsang P."/>
            <person name="Barry A."/>
            <person name="Bayul T."/>
            <person name="Berlin A."/>
            <person name="Bessette D."/>
            <person name="Bloom T."/>
            <person name="Blye J."/>
            <person name="Boguslavskiy L."/>
            <person name="Bonnet C."/>
            <person name="Boukhgalter B."/>
            <person name="Bourzgui I."/>
            <person name="Brown A."/>
            <person name="Cahill P."/>
            <person name="Channer S."/>
            <person name="Cheshatsang Y."/>
            <person name="Chuda L."/>
            <person name="Citroen M."/>
            <person name="Collymore A."/>
            <person name="Cooke P."/>
            <person name="Costello M."/>
            <person name="D'Aco K."/>
            <person name="Daza R."/>
            <person name="De Haan G."/>
            <person name="DeGray S."/>
            <person name="DeMaso C."/>
            <person name="Dhargay N."/>
            <person name="Dooley K."/>
            <person name="Dooley E."/>
            <person name="Doricent M."/>
            <person name="Dorje P."/>
            <person name="Dorjee K."/>
            <person name="Dupes A."/>
            <person name="Elong R."/>
            <person name="Falk J."/>
            <person name="Farina A."/>
            <person name="Faro S."/>
            <person name="Ferguson D."/>
            <person name="Fisher S."/>
            <person name="Foley C.D."/>
            <person name="Franke A."/>
            <person name="Friedrich D."/>
            <person name="Gadbois L."/>
            <person name="Gearin G."/>
            <person name="Gearin C.R."/>
            <person name="Giannoukos G."/>
            <person name="Goode T."/>
            <person name="Graham J."/>
            <person name="Grandbois E."/>
            <person name="Grewal S."/>
            <person name="Gyaltsen K."/>
            <person name="Hafez N."/>
            <person name="Hagos B."/>
            <person name="Hall J."/>
            <person name="Henson C."/>
            <person name="Hollinger A."/>
            <person name="Honan T."/>
            <person name="Huard M.D."/>
            <person name="Hughes L."/>
            <person name="Hurhula B."/>
            <person name="Husby M.E."/>
            <person name="Kamat A."/>
            <person name="Kanga B."/>
            <person name="Kashin S."/>
            <person name="Khazanovich D."/>
            <person name="Kisner P."/>
            <person name="Lance K."/>
            <person name="Lara M."/>
            <person name="Lee W."/>
            <person name="Lennon N."/>
            <person name="Letendre F."/>
            <person name="LeVine R."/>
            <person name="Lipovsky A."/>
            <person name="Liu X."/>
            <person name="Liu J."/>
            <person name="Liu S."/>
            <person name="Lokyitsang T."/>
            <person name="Lokyitsang Y."/>
            <person name="Lubonja R."/>
            <person name="Lui A."/>
            <person name="MacDonald P."/>
            <person name="Magnisalis V."/>
            <person name="Maru K."/>
            <person name="Matthews C."/>
            <person name="McCusker W."/>
            <person name="McDonough S."/>
            <person name="Mehta T."/>
            <person name="Meldrim J."/>
            <person name="Meneus L."/>
            <person name="Mihai O."/>
            <person name="Mihalev A."/>
            <person name="Mihova T."/>
            <person name="Mittelman R."/>
            <person name="Mlenga V."/>
            <person name="Montmayeur A."/>
            <person name="Mulrain L."/>
            <person name="Navidi A."/>
            <person name="Naylor J."/>
            <person name="Negash T."/>
            <person name="Nguyen T."/>
            <person name="Nguyen N."/>
            <person name="Nicol R."/>
            <person name="Norbu C."/>
            <person name="Norbu N."/>
            <person name="Novod N."/>
            <person name="O'Neill B."/>
            <person name="Osman S."/>
            <person name="Markiewicz E."/>
            <person name="Oyono O.L."/>
            <person name="Patti C."/>
            <person name="Phunkhang P."/>
            <person name="Pierre F."/>
            <person name="Priest M."/>
            <person name="Raghuraman S."/>
            <person name="Rege F."/>
            <person name="Reyes R."/>
            <person name="Rise C."/>
            <person name="Rogov P."/>
            <person name="Ross K."/>
            <person name="Ryan E."/>
            <person name="Settipalli S."/>
            <person name="Shea T."/>
            <person name="Sherpa N."/>
            <person name="Shi L."/>
            <person name="Shih D."/>
            <person name="Sparrow T."/>
            <person name="Spaulding J."/>
            <person name="Stalker J."/>
            <person name="Stange-Thomann N."/>
            <person name="Stavropoulos S."/>
            <person name="Stone C."/>
            <person name="Strader C."/>
            <person name="Tesfaye S."/>
            <person name="Thomson T."/>
            <person name="Thoulutsang Y."/>
            <person name="Thoulutsang D."/>
            <person name="Topham K."/>
            <person name="Topping I."/>
            <person name="Tsamla T."/>
            <person name="Vassiliev H."/>
            <person name="Vo A."/>
            <person name="Wangchuk T."/>
            <person name="Wangdi T."/>
            <person name="Weiand M."/>
            <person name="Wilkinson J."/>
            <person name="Wilson A."/>
            <person name="Yadav S."/>
            <person name="Young G."/>
            <person name="Yu Q."/>
            <person name="Zembek L."/>
            <person name="Zhong D."/>
            <person name="Zimmer A."/>
            <person name="Zwirko Z."/>
            <person name="Jaffe D.B."/>
            <person name="Alvarez P."/>
            <person name="Brockman W."/>
            <person name="Butler J."/>
            <person name="Chin C."/>
            <person name="Gnerre S."/>
            <person name="Grabherr M."/>
            <person name="Kleber M."/>
            <person name="Mauceli E."/>
            <person name="MacCallum I."/>
        </authorList>
    </citation>
    <scope>NUCLEOTIDE SEQUENCE [LARGE SCALE GENOMIC DNA]</scope>
    <source>
        <strain evidence="3">Tucson 14024-0371.13</strain>
    </source>
</reference>
<keyword evidence="3" id="KW-1185">Reference proteome</keyword>
<dbReference type="Proteomes" id="UP000007801">
    <property type="component" value="Unassembled WGS sequence"/>
</dbReference>
<dbReference type="InParanoid" id="A0A0P8XNY7"/>
<dbReference type="AlphaFoldDB" id="A0A0P8XNY7"/>
<proteinExistence type="predicted"/>
<evidence type="ECO:0000313" key="2">
    <source>
        <dbReference type="EMBL" id="KPU76328.1"/>
    </source>
</evidence>
<dbReference type="PANTHER" id="PTHR20898">
    <property type="entry name" value="DAEDALUS ON 3-RELATED-RELATED"/>
    <property type="match status" value="1"/>
</dbReference>
<feature type="signal peptide" evidence="1">
    <location>
        <begin position="1"/>
        <end position="19"/>
    </location>
</feature>
<evidence type="ECO:0000313" key="3">
    <source>
        <dbReference type="Proteomes" id="UP000007801"/>
    </source>
</evidence>
<dbReference type="PANTHER" id="PTHR20898:SF0">
    <property type="entry name" value="DAEDALUS ON 3-RELATED"/>
    <property type="match status" value="1"/>
</dbReference>
<protein>
    <recommendedName>
        <fullName evidence="4">MD-2-related lipid-recognition domain-containing protein</fullName>
    </recommendedName>
</protein>
<evidence type="ECO:0000256" key="1">
    <source>
        <dbReference type="SAM" id="SignalP"/>
    </source>
</evidence>
<gene>
    <name evidence="2" type="primary">Dana\GF26431</name>
    <name evidence="2" type="ORF">GF26431</name>
</gene>
<feature type="chain" id="PRO_5006154048" description="MD-2-related lipid-recognition domain-containing protein" evidence="1">
    <location>
        <begin position="20"/>
        <end position="225"/>
    </location>
</feature>
<dbReference type="OrthoDB" id="7859583at2759"/>
<keyword evidence="1" id="KW-0732">Signal</keyword>